<dbReference type="PROSITE" id="PS50943">
    <property type="entry name" value="HTH_CROC1"/>
    <property type="match status" value="1"/>
</dbReference>
<dbReference type="RefSeq" id="WP_155546290.1">
    <property type="nucleotide sequence ID" value="NZ_CABVGP010000002.1"/>
</dbReference>
<evidence type="ECO:0000259" key="1">
    <source>
        <dbReference type="PROSITE" id="PS50943"/>
    </source>
</evidence>
<dbReference type="Pfam" id="PF13560">
    <property type="entry name" value="HTH_31"/>
    <property type="match status" value="1"/>
</dbReference>
<reference evidence="2 3" key="1">
    <citation type="submission" date="2019-09" db="EMBL/GenBank/DDBJ databases">
        <authorList>
            <person name="Leyn A S."/>
        </authorList>
    </citation>
    <scope>NUCLEOTIDE SEQUENCE [LARGE SCALE GENOMIC DNA]</scope>
    <source>
        <strain evidence="2">AA231_1</strain>
    </source>
</reference>
<dbReference type="AlphaFoldDB" id="A0A6I8LW05"/>
<dbReference type="InterPro" id="IPR043917">
    <property type="entry name" value="DUF5753"/>
</dbReference>
<dbReference type="Gene3D" id="1.10.260.40">
    <property type="entry name" value="lambda repressor-like DNA-binding domains"/>
    <property type="match status" value="1"/>
</dbReference>
<dbReference type="Proteomes" id="UP000399805">
    <property type="component" value="Unassembled WGS sequence"/>
</dbReference>
<protein>
    <submittedName>
        <fullName evidence="2">Transcriptional regulator</fullName>
    </submittedName>
</protein>
<dbReference type="EMBL" id="CABVGP010000002">
    <property type="protein sequence ID" value="VVJ21320.1"/>
    <property type="molecule type" value="Genomic_DNA"/>
</dbReference>
<dbReference type="InterPro" id="IPR001387">
    <property type="entry name" value="Cro/C1-type_HTH"/>
</dbReference>
<organism evidence="2 3">
    <name type="scientific">Amycolatopsis camponoti</name>
    <dbReference type="NCBI Taxonomy" id="2606593"/>
    <lineage>
        <taxon>Bacteria</taxon>
        <taxon>Bacillati</taxon>
        <taxon>Actinomycetota</taxon>
        <taxon>Actinomycetes</taxon>
        <taxon>Pseudonocardiales</taxon>
        <taxon>Pseudonocardiaceae</taxon>
        <taxon>Amycolatopsis</taxon>
    </lineage>
</organism>
<feature type="domain" description="HTH cro/C1-type" evidence="1">
    <location>
        <begin position="17"/>
        <end position="71"/>
    </location>
</feature>
<dbReference type="Pfam" id="PF19054">
    <property type="entry name" value="DUF5753"/>
    <property type="match status" value="1"/>
</dbReference>
<dbReference type="SUPFAM" id="SSF47413">
    <property type="entry name" value="lambda repressor-like DNA-binding domains"/>
    <property type="match status" value="1"/>
</dbReference>
<accession>A0A6I8LW05</accession>
<dbReference type="GO" id="GO:0003677">
    <property type="term" value="F:DNA binding"/>
    <property type="evidence" value="ECO:0007669"/>
    <property type="project" value="InterPro"/>
</dbReference>
<evidence type="ECO:0000313" key="3">
    <source>
        <dbReference type="Proteomes" id="UP000399805"/>
    </source>
</evidence>
<name>A0A6I8LW05_9PSEU</name>
<keyword evidence="3" id="KW-1185">Reference proteome</keyword>
<evidence type="ECO:0000313" key="2">
    <source>
        <dbReference type="EMBL" id="VVJ21320.1"/>
    </source>
</evidence>
<sequence>MATPFATPRARALGFGLRACRTDRDLGVRELARLIGVLPQELSNWEYGKRIPKVEQVALLMGVLVVEPRERARLLDLAGNARELSWLEKAVPGVAPSAGAYAEYERAAEAMFDWEPAVVPGLFQTPDYTRAFLTAGGLPPDRIATVIQARMARRNVLTRHYPLAYHVLVGEGALRSGVGGDQVMVEQLRYLRQASVRSNVRLQVLPAGCGAHAGLHSNFAVLDFAALPSIVFVELYQASAYLYDDDQVAGYRRAAKDMAALAMDERESAEFIGEVIADLGGNP</sequence>
<dbReference type="InterPro" id="IPR010982">
    <property type="entry name" value="Lambda_DNA-bd_dom_sf"/>
</dbReference>
<dbReference type="SMART" id="SM00530">
    <property type="entry name" value="HTH_XRE"/>
    <property type="match status" value="1"/>
</dbReference>
<dbReference type="CDD" id="cd00093">
    <property type="entry name" value="HTH_XRE"/>
    <property type="match status" value="1"/>
</dbReference>
<proteinExistence type="predicted"/>
<gene>
    <name evidence="2" type="ORF">AA23TX_06341</name>
</gene>